<dbReference type="Proteomes" id="UP000054166">
    <property type="component" value="Unassembled WGS sequence"/>
</dbReference>
<protein>
    <submittedName>
        <fullName evidence="1">Uncharacterized protein</fullName>
    </submittedName>
</protein>
<evidence type="ECO:0000313" key="2">
    <source>
        <dbReference type="Proteomes" id="UP000054166"/>
    </source>
</evidence>
<organism evidence="1 2">
    <name type="scientific">Piloderma croceum (strain F 1598)</name>
    <dbReference type="NCBI Taxonomy" id="765440"/>
    <lineage>
        <taxon>Eukaryota</taxon>
        <taxon>Fungi</taxon>
        <taxon>Dikarya</taxon>
        <taxon>Basidiomycota</taxon>
        <taxon>Agaricomycotina</taxon>
        <taxon>Agaricomycetes</taxon>
        <taxon>Agaricomycetidae</taxon>
        <taxon>Atheliales</taxon>
        <taxon>Atheliaceae</taxon>
        <taxon>Piloderma</taxon>
    </lineage>
</organism>
<sequence>MESIMACARFVHGPADVSRAFTRWRHMPAALSHRWRHHIVAESSACIITRAWRLPLLIVLEARWKRSGINSCMLVYGTNPPSRPRKVSIGGVNYKYSCGQIIKKLVAGYGSLRP</sequence>
<dbReference type="InParanoid" id="A0A0C3GDY6"/>
<dbReference type="EMBL" id="KN832976">
    <property type="protein sequence ID" value="KIM88846.1"/>
    <property type="molecule type" value="Genomic_DNA"/>
</dbReference>
<reference evidence="1 2" key="1">
    <citation type="submission" date="2014-04" db="EMBL/GenBank/DDBJ databases">
        <authorList>
            <consortium name="DOE Joint Genome Institute"/>
            <person name="Kuo A."/>
            <person name="Tarkka M."/>
            <person name="Buscot F."/>
            <person name="Kohler A."/>
            <person name="Nagy L.G."/>
            <person name="Floudas D."/>
            <person name="Copeland A."/>
            <person name="Barry K.W."/>
            <person name="Cichocki N."/>
            <person name="Veneault-Fourrey C."/>
            <person name="LaButti K."/>
            <person name="Lindquist E.A."/>
            <person name="Lipzen A."/>
            <person name="Lundell T."/>
            <person name="Morin E."/>
            <person name="Murat C."/>
            <person name="Sun H."/>
            <person name="Tunlid A."/>
            <person name="Henrissat B."/>
            <person name="Grigoriev I.V."/>
            <person name="Hibbett D.S."/>
            <person name="Martin F."/>
            <person name="Nordberg H.P."/>
            <person name="Cantor M.N."/>
            <person name="Hua S.X."/>
        </authorList>
    </citation>
    <scope>NUCLEOTIDE SEQUENCE [LARGE SCALE GENOMIC DNA]</scope>
    <source>
        <strain evidence="1 2">F 1598</strain>
    </source>
</reference>
<proteinExistence type="predicted"/>
<dbReference type="AlphaFoldDB" id="A0A0C3GDY6"/>
<evidence type="ECO:0000313" key="1">
    <source>
        <dbReference type="EMBL" id="KIM88846.1"/>
    </source>
</evidence>
<gene>
    <name evidence="1" type="ORF">PILCRDRAFT_241534</name>
</gene>
<dbReference type="HOGENOM" id="CLU_2121960_0_0_1"/>
<keyword evidence="2" id="KW-1185">Reference proteome</keyword>
<accession>A0A0C3GDY6</accession>
<reference evidence="2" key="2">
    <citation type="submission" date="2015-01" db="EMBL/GenBank/DDBJ databases">
        <title>Evolutionary Origins and Diversification of the Mycorrhizal Mutualists.</title>
        <authorList>
            <consortium name="DOE Joint Genome Institute"/>
            <consortium name="Mycorrhizal Genomics Consortium"/>
            <person name="Kohler A."/>
            <person name="Kuo A."/>
            <person name="Nagy L.G."/>
            <person name="Floudas D."/>
            <person name="Copeland A."/>
            <person name="Barry K.W."/>
            <person name="Cichocki N."/>
            <person name="Veneault-Fourrey C."/>
            <person name="LaButti K."/>
            <person name="Lindquist E.A."/>
            <person name="Lipzen A."/>
            <person name="Lundell T."/>
            <person name="Morin E."/>
            <person name="Murat C."/>
            <person name="Riley R."/>
            <person name="Ohm R."/>
            <person name="Sun H."/>
            <person name="Tunlid A."/>
            <person name="Henrissat B."/>
            <person name="Grigoriev I.V."/>
            <person name="Hibbett D.S."/>
            <person name="Martin F."/>
        </authorList>
    </citation>
    <scope>NUCLEOTIDE SEQUENCE [LARGE SCALE GENOMIC DNA]</scope>
    <source>
        <strain evidence="2">F 1598</strain>
    </source>
</reference>
<name>A0A0C3GDY6_PILCF</name>